<dbReference type="GO" id="GO:0016485">
    <property type="term" value="P:protein processing"/>
    <property type="evidence" value="ECO:0007669"/>
    <property type="project" value="TreeGrafter"/>
</dbReference>
<dbReference type="EC" id="3.4.24.71" evidence="4"/>
<dbReference type="InterPro" id="IPR008753">
    <property type="entry name" value="Peptidase_M13_N"/>
</dbReference>
<gene>
    <name evidence="4" type="primary">ECE2_2</name>
    <name evidence="4" type="ORF">OS493_003589</name>
</gene>
<keyword evidence="4" id="KW-0378">Hydrolase</keyword>
<dbReference type="Pfam" id="PF05649">
    <property type="entry name" value="Peptidase_M13_N"/>
    <property type="match status" value="1"/>
</dbReference>
<evidence type="ECO:0000256" key="1">
    <source>
        <dbReference type="SAM" id="MobiDB-lite"/>
    </source>
</evidence>
<evidence type="ECO:0000313" key="5">
    <source>
        <dbReference type="Proteomes" id="UP001163046"/>
    </source>
</evidence>
<dbReference type="OrthoDB" id="6475849at2759"/>
<comment type="caution">
    <text evidence="4">The sequence shown here is derived from an EMBL/GenBank/DDBJ whole genome shotgun (WGS) entry which is preliminary data.</text>
</comment>
<dbReference type="GO" id="GO:0004222">
    <property type="term" value="F:metalloendopeptidase activity"/>
    <property type="evidence" value="ECO:0007669"/>
    <property type="project" value="UniProtKB-EC"/>
</dbReference>
<feature type="region of interest" description="Disordered" evidence="1">
    <location>
        <begin position="1"/>
        <end position="29"/>
    </location>
</feature>
<evidence type="ECO:0000259" key="3">
    <source>
        <dbReference type="Pfam" id="PF05649"/>
    </source>
</evidence>
<evidence type="ECO:0000256" key="2">
    <source>
        <dbReference type="SAM" id="Phobius"/>
    </source>
</evidence>
<keyword evidence="2" id="KW-0812">Transmembrane</keyword>
<dbReference type="Gene3D" id="1.10.1380.10">
    <property type="entry name" value="Neutral endopeptidase , domain2"/>
    <property type="match status" value="1"/>
</dbReference>
<feature type="domain" description="Peptidase M13 N-terminal" evidence="3">
    <location>
        <begin position="117"/>
        <end position="255"/>
    </location>
</feature>
<reference evidence="4" key="1">
    <citation type="submission" date="2023-01" db="EMBL/GenBank/DDBJ databases">
        <title>Genome assembly of the deep-sea coral Lophelia pertusa.</title>
        <authorList>
            <person name="Herrera S."/>
            <person name="Cordes E."/>
        </authorList>
    </citation>
    <scope>NUCLEOTIDE SEQUENCE</scope>
    <source>
        <strain evidence="4">USNM1676648</strain>
        <tissue evidence="4">Polyp</tissue>
    </source>
</reference>
<proteinExistence type="predicted"/>
<evidence type="ECO:0000313" key="4">
    <source>
        <dbReference type="EMBL" id="KAJ7393920.1"/>
    </source>
</evidence>
<dbReference type="GO" id="GO:0005886">
    <property type="term" value="C:plasma membrane"/>
    <property type="evidence" value="ECO:0007669"/>
    <property type="project" value="TreeGrafter"/>
</dbReference>
<organism evidence="4 5">
    <name type="scientific">Desmophyllum pertusum</name>
    <dbReference type="NCBI Taxonomy" id="174260"/>
    <lineage>
        <taxon>Eukaryota</taxon>
        <taxon>Metazoa</taxon>
        <taxon>Cnidaria</taxon>
        <taxon>Anthozoa</taxon>
        <taxon>Hexacorallia</taxon>
        <taxon>Scleractinia</taxon>
        <taxon>Caryophylliina</taxon>
        <taxon>Caryophylliidae</taxon>
        <taxon>Desmophyllum</taxon>
    </lineage>
</organism>
<name>A0A9X0A6G9_9CNID</name>
<dbReference type="EMBL" id="MU825397">
    <property type="protein sequence ID" value="KAJ7393920.1"/>
    <property type="molecule type" value="Genomic_DNA"/>
</dbReference>
<dbReference type="InterPro" id="IPR000718">
    <property type="entry name" value="Peptidase_M13"/>
</dbReference>
<feature type="transmembrane region" description="Helical" evidence="2">
    <location>
        <begin position="49"/>
        <end position="73"/>
    </location>
</feature>
<dbReference type="PANTHER" id="PTHR11733">
    <property type="entry name" value="ZINC METALLOPROTEASE FAMILY M13 NEPRILYSIN-RELATED"/>
    <property type="match status" value="1"/>
</dbReference>
<dbReference type="PANTHER" id="PTHR11733:SF240">
    <property type="entry name" value="GH14155P-RELATED"/>
    <property type="match status" value="1"/>
</dbReference>
<protein>
    <submittedName>
        <fullName evidence="4">Endothelin-converting enzyme 2</fullName>
        <ecNumber evidence="4">3.4.24.71</ecNumber>
    </submittedName>
</protein>
<keyword evidence="2" id="KW-0472">Membrane</keyword>
<accession>A0A9X0A6G9</accession>
<dbReference type="PROSITE" id="PS51885">
    <property type="entry name" value="NEPRILYSIN"/>
    <property type="match status" value="1"/>
</dbReference>
<dbReference type="InterPro" id="IPR042089">
    <property type="entry name" value="Peptidase_M13_dom_2"/>
</dbReference>
<dbReference type="AlphaFoldDB" id="A0A9X0A6G9"/>
<keyword evidence="5" id="KW-1185">Reference proteome</keyword>
<dbReference type="Proteomes" id="UP001163046">
    <property type="component" value="Unassembled WGS sequence"/>
</dbReference>
<dbReference type="SUPFAM" id="SSF55486">
    <property type="entry name" value="Metalloproteases ('zincins'), catalytic domain"/>
    <property type="match status" value="1"/>
</dbReference>
<feature type="compositionally biased region" description="Polar residues" evidence="1">
    <location>
        <begin position="1"/>
        <end position="19"/>
    </location>
</feature>
<sequence length="267" mass="30689">MSYSLNDWDNAPKSTSTETLGVDRNKNHEDSDEGVLAEKVSVQKKGQNICLVISLILVVLLVIVCVVLSIFLVKEVNKNPQQSKNNENGKQELYCYSPECLQVAAGFAKKMDASIDPCEDFYRHSCASWMKENPIPPSRNMFDTFMELDDQNSRRLRDILEEVDELPDQSAVKKVRLYFESCVNEDNVEKVRNTSLTPSISKYGSWALDNQTWNATQWKWPKVLLTMLRDMSRTPLFEMETDINPRNSSQYMISVRALFSANKIDFY</sequence>
<keyword evidence="2" id="KW-1133">Transmembrane helix</keyword>